<feature type="binding site" evidence="4">
    <location>
        <position position="241"/>
    </location>
    <ligand>
        <name>substrate</name>
    </ligand>
</feature>
<evidence type="ECO:0000256" key="4">
    <source>
        <dbReference type="PIRSR" id="PIRSR610905-2"/>
    </source>
</evidence>
<organism evidence="5 6">
    <name type="scientific">Companilactobacillus farciminis</name>
    <dbReference type="NCBI Taxonomy" id="1612"/>
    <lineage>
        <taxon>Bacteria</taxon>
        <taxon>Bacillati</taxon>
        <taxon>Bacillota</taxon>
        <taxon>Bacilli</taxon>
        <taxon>Lactobacillales</taxon>
        <taxon>Lactobacillaceae</taxon>
        <taxon>Companilactobacillus</taxon>
    </lineage>
</organism>
<feature type="binding site" evidence="4">
    <location>
        <position position="359"/>
    </location>
    <ligand>
        <name>substrate</name>
    </ligand>
</feature>
<dbReference type="GO" id="GO:0052757">
    <property type="term" value="F:chondroitin hydrolase activity"/>
    <property type="evidence" value="ECO:0007669"/>
    <property type="project" value="TreeGrafter"/>
</dbReference>
<feature type="binding site" evidence="4">
    <location>
        <position position="362"/>
    </location>
    <ligand>
        <name>substrate</name>
    </ligand>
</feature>
<comment type="caution">
    <text evidence="5">The sequence shown here is derived from an EMBL/GenBank/DDBJ whole genome shotgun (WGS) entry which is preliminary data.</text>
</comment>
<feature type="active site" description="Proton donor" evidence="3">
    <location>
        <position position="169"/>
    </location>
</feature>
<dbReference type="PANTHER" id="PTHR36845:SF1">
    <property type="entry name" value="HYDROLASE, PUTATIVE (AFU_ORTHOLOGUE AFUA_7G05090)-RELATED"/>
    <property type="match status" value="1"/>
</dbReference>
<dbReference type="InterPro" id="IPR008928">
    <property type="entry name" value="6-hairpin_glycosidase_sf"/>
</dbReference>
<dbReference type="EMBL" id="DYWC01000203">
    <property type="protein sequence ID" value="HJF87525.1"/>
    <property type="molecule type" value="Genomic_DNA"/>
</dbReference>
<dbReference type="Proteomes" id="UP000747013">
    <property type="component" value="Unassembled WGS sequence"/>
</dbReference>
<proteinExistence type="inferred from homology"/>
<comment type="similarity">
    <text evidence="2">Belongs to the glycosyl hydrolase 88 family.</text>
</comment>
<feature type="binding site" evidence="4">
    <location>
        <position position="109"/>
    </location>
    <ligand>
        <name>substrate</name>
    </ligand>
</feature>
<accession>A0A921L9S8</accession>
<feature type="binding site" evidence="4">
    <location>
        <position position="169"/>
    </location>
    <ligand>
        <name>substrate</name>
    </ligand>
</feature>
<evidence type="ECO:0000313" key="6">
    <source>
        <dbReference type="Proteomes" id="UP000747013"/>
    </source>
</evidence>
<evidence type="ECO:0000256" key="3">
    <source>
        <dbReference type="PIRSR" id="PIRSR610905-1"/>
    </source>
</evidence>
<dbReference type="Pfam" id="PF07470">
    <property type="entry name" value="Glyco_hydro_88"/>
    <property type="match status" value="1"/>
</dbReference>
<feature type="active site" description="Nucleophile" evidence="3">
    <location>
        <position position="109"/>
    </location>
</feature>
<dbReference type="PANTHER" id="PTHR36845">
    <property type="entry name" value="HYDROLASE, PUTATIVE (AFU_ORTHOLOGUE AFUA_7G05090)-RELATED"/>
    <property type="match status" value="1"/>
</dbReference>
<dbReference type="InterPro" id="IPR010905">
    <property type="entry name" value="Glyco_hydro_88"/>
</dbReference>
<keyword evidence="1 5" id="KW-0378">Hydrolase</keyword>
<dbReference type="GO" id="GO:0000272">
    <property type="term" value="P:polysaccharide catabolic process"/>
    <property type="evidence" value="ECO:0007669"/>
    <property type="project" value="TreeGrafter"/>
</dbReference>
<evidence type="ECO:0000256" key="1">
    <source>
        <dbReference type="ARBA" id="ARBA00022801"/>
    </source>
</evidence>
<dbReference type="InterPro" id="IPR052369">
    <property type="entry name" value="UG_Glycosaminoglycan_Hydrolase"/>
</dbReference>
<evidence type="ECO:0000313" key="5">
    <source>
        <dbReference type="EMBL" id="HJF87525.1"/>
    </source>
</evidence>
<dbReference type="InterPro" id="IPR012341">
    <property type="entry name" value="6hp_glycosidase-like_sf"/>
</dbReference>
<sequence>MAIEDLINSHRFYSNGLLSKDDITNALDNAVSQIRLNMKYFGNDYPTPAAKDDKYGVMDNTEWTNGFWTGLIWLAYEYTGNNEFLKFAENNVNSFKSRIDNKIMVNHHDLGFLYIPSCVSDYQLTGNAVAKSAALEAADQLTTRFQKKGGFIQAWGKAGDEKNYRLIIDALLNIPLLYWASEQTGDDKYYKMAESHYKAAISTVIREDGSTYHTYFFDEETGKPLKGVTHQGYSDDSSWARGQAWAVYGIPLHYYYTKDANDIELFKKVTNYFLNKLPNDSIPYWDLIFGDGDDQARDSSAASIAICGIHEMLKHMPEDDSEKDVYKRAIHTMLKALIDKYTYKEFKEGQPIVNHSVYSWHSGKGVDEGNTWGDYFYMEALIRFYKDWKLYW</sequence>
<feature type="binding site" evidence="4">
    <location>
        <position position="245"/>
    </location>
    <ligand>
        <name>substrate</name>
    </ligand>
</feature>
<name>A0A921L9S8_9LACO</name>
<reference evidence="5" key="2">
    <citation type="submission" date="2021-09" db="EMBL/GenBank/DDBJ databases">
        <authorList>
            <person name="Gilroy R."/>
        </authorList>
    </citation>
    <scope>NUCLEOTIDE SEQUENCE</scope>
    <source>
        <strain evidence="5">7886</strain>
    </source>
</reference>
<gene>
    <name evidence="5" type="ORF">K8V88_08830</name>
</gene>
<reference evidence="5" key="1">
    <citation type="journal article" date="2021" name="PeerJ">
        <title>Extensive microbial diversity within the chicken gut microbiome revealed by metagenomics and culture.</title>
        <authorList>
            <person name="Gilroy R."/>
            <person name="Ravi A."/>
            <person name="Getino M."/>
            <person name="Pursley I."/>
            <person name="Horton D.L."/>
            <person name="Alikhan N.F."/>
            <person name="Baker D."/>
            <person name="Gharbi K."/>
            <person name="Hall N."/>
            <person name="Watson M."/>
            <person name="Adriaenssens E.M."/>
            <person name="Foster-Nyarko E."/>
            <person name="Jarju S."/>
            <person name="Secka A."/>
            <person name="Antonio M."/>
            <person name="Oren A."/>
            <person name="Chaudhuri R.R."/>
            <person name="La Ragione R."/>
            <person name="Hildebrand F."/>
            <person name="Pallen M.J."/>
        </authorList>
    </citation>
    <scope>NUCLEOTIDE SEQUENCE</scope>
    <source>
        <strain evidence="5">7886</strain>
    </source>
</reference>
<protein>
    <submittedName>
        <fullName evidence="5">Glycoside hydrolase family 88 protein</fullName>
    </submittedName>
</protein>
<dbReference type="AlphaFoldDB" id="A0A921L9S8"/>
<dbReference type="Gene3D" id="1.50.10.10">
    <property type="match status" value="1"/>
</dbReference>
<evidence type="ECO:0000256" key="2">
    <source>
        <dbReference type="ARBA" id="ARBA00038358"/>
    </source>
</evidence>
<dbReference type="SUPFAM" id="SSF48208">
    <property type="entry name" value="Six-hairpin glycosidases"/>
    <property type="match status" value="1"/>
</dbReference>
<feature type="binding site" evidence="4">
    <location>
        <position position="227"/>
    </location>
    <ligand>
        <name>substrate</name>
    </ligand>
</feature>
<feature type="binding site" evidence="4">
    <location>
        <position position="229"/>
    </location>
    <ligand>
        <name>substrate</name>
    </ligand>
</feature>